<gene>
    <name evidence="4" type="ORF">AB205_0202090</name>
</gene>
<evidence type="ECO:0000256" key="2">
    <source>
        <dbReference type="ARBA" id="ARBA00023157"/>
    </source>
</evidence>
<keyword evidence="1" id="KW-0430">Lectin</keyword>
<dbReference type="AlphaFoldDB" id="A0A2G9RLW2"/>
<keyword evidence="5" id="KW-1185">Reference proteome</keyword>
<dbReference type="InterPro" id="IPR016187">
    <property type="entry name" value="CTDL_fold"/>
</dbReference>
<evidence type="ECO:0000256" key="1">
    <source>
        <dbReference type="ARBA" id="ARBA00022734"/>
    </source>
</evidence>
<reference evidence="5" key="1">
    <citation type="journal article" date="2017" name="Nat. Commun.">
        <title>The North American bullfrog draft genome provides insight into hormonal regulation of long noncoding RNA.</title>
        <authorList>
            <person name="Hammond S.A."/>
            <person name="Warren R.L."/>
            <person name="Vandervalk B.P."/>
            <person name="Kucuk E."/>
            <person name="Khan H."/>
            <person name="Gibb E.A."/>
            <person name="Pandoh P."/>
            <person name="Kirk H."/>
            <person name="Zhao Y."/>
            <person name="Jones M."/>
            <person name="Mungall A.J."/>
            <person name="Coope R."/>
            <person name="Pleasance S."/>
            <person name="Moore R.A."/>
            <person name="Holt R.A."/>
            <person name="Round J.M."/>
            <person name="Ohora S."/>
            <person name="Walle B.V."/>
            <person name="Veldhoen N."/>
            <person name="Helbing C.C."/>
            <person name="Birol I."/>
        </authorList>
    </citation>
    <scope>NUCLEOTIDE SEQUENCE [LARGE SCALE GENOMIC DNA]</scope>
</reference>
<dbReference type="PANTHER" id="PTHR46746:SF9">
    <property type="entry name" value="CD209 ANTIGEN-LIKE PROTEIN C-LIKE"/>
    <property type="match status" value="1"/>
</dbReference>
<dbReference type="InterPro" id="IPR016186">
    <property type="entry name" value="C-type_lectin-like/link_sf"/>
</dbReference>
<dbReference type="GO" id="GO:0030246">
    <property type="term" value="F:carbohydrate binding"/>
    <property type="evidence" value="ECO:0007669"/>
    <property type="project" value="UniProtKB-KW"/>
</dbReference>
<proteinExistence type="predicted"/>
<organism evidence="4 5">
    <name type="scientific">Aquarana catesbeiana</name>
    <name type="common">American bullfrog</name>
    <name type="synonym">Rana catesbeiana</name>
    <dbReference type="NCBI Taxonomy" id="8400"/>
    <lineage>
        <taxon>Eukaryota</taxon>
        <taxon>Metazoa</taxon>
        <taxon>Chordata</taxon>
        <taxon>Craniata</taxon>
        <taxon>Vertebrata</taxon>
        <taxon>Euteleostomi</taxon>
        <taxon>Amphibia</taxon>
        <taxon>Batrachia</taxon>
        <taxon>Anura</taxon>
        <taxon>Neobatrachia</taxon>
        <taxon>Ranoidea</taxon>
        <taxon>Ranidae</taxon>
        <taxon>Aquarana</taxon>
    </lineage>
</organism>
<dbReference type="PANTHER" id="PTHR46746">
    <property type="entry name" value="KILLER CELL LECTIN-LIKE RECEPTOR SUBFAMILY F MEMBER 2"/>
    <property type="match status" value="1"/>
</dbReference>
<protein>
    <recommendedName>
        <fullName evidence="6">C-type lectin domain-containing protein</fullName>
    </recommendedName>
</protein>
<evidence type="ECO:0008006" key="6">
    <source>
        <dbReference type="Google" id="ProtNLM"/>
    </source>
</evidence>
<dbReference type="OrthoDB" id="6133475at2759"/>
<evidence type="ECO:0000313" key="5">
    <source>
        <dbReference type="Proteomes" id="UP000228934"/>
    </source>
</evidence>
<feature type="compositionally biased region" description="Polar residues" evidence="3">
    <location>
        <begin position="114"/>
        <end position="128"/>
    </location>
</feature>
<evidence type="ECO:0000256" key="3">
    <source>
        <dbReference type="SAM" id="MobiDB-lite"/>
    </source>
</evidence>
<sequence>MDGPPLPGSNIEELKDIKYKSVGEEMSQMRNDSLSSDVQSIRGAVRNLEKVQTASTSFSSDIQRILGFLGKVAEELQKTKRAWTPQTSSSTVRPGRRGQVGDAGYEEAAGWNRAKSSPGSRTETGSSNPLCSEGWNHYGLSCYYFSSDKKTWNASKKDCEDKEAHLVVINGKEEMVCTDIHFLLY</sequence>
<dbReference type="EMBL" id="KV943153">
    <property type="protein sequence ID" value="PIO28251.1"/>
    <property type="molecule type" value="Genomic_DNA"/>
</dbReference>
<dbReference type="Proteomes" id="UP000228934">
    <property type="component" value="Unassembled WGS sequence"/>
</dbReference>
<evidence type="ECO:0000313" key="4">
    <source>
        <dbReference type="EMBL" id="PIO28251.1"/>
    </source>
</evidence>
<dbReference type="SUPFAM" id="SSF56436">
    <property type="entry name" value="C-type lectin-like"/>
    <property type="match status" value="1"/>
</dbReference>
<name>A0A2G9RLW2_AQUCT</name>
<dbReference type="InterPro" id="IPR051379">
    <property type="entry name" value="C-type_Lectin_Receptor_IMM"/>
</dbReference>
<feature type="region of interest" description="Disordered" evidence="3">
    <location>
        <begin position="80"/>
        <end position="128"/>
    </location>
</feature>
<keyword evidence="2" id="KW-1015">Disulfide bond</keyword>
<accession>A0A2G9RLW2</accession>
<dbReference type="Gene3D" id="3.10.100.10">
    <property type="entry name" value="Mannose-Binding Protein A, subunit A"/>
    <property type="match status" value="1"/>
</dbReference>